<reference evidence="2" key="1">
    <citation type="submission" date="2018-06" db="EMBL/GenBank/DDBJ databases">
        <authorList>
            <person name="Zhirakovskaya E."/>
        </authorList>
    </citation>
    <scope>NUCLEOTIDE SEQUENCE</scope>
</reference>
<dbReference type="GO" id="GO:0022904">
    <property type="term" value="P:respiratory electron transport chain"/>
    <property type="evidence" value="ECO:0007669"/>
    <property type="project" value="InterPro"/>
</dbReference>
<sequence>MDDKKLYLQRFSVFQRLIHLLVILSFLTLAITGMALKFAMEPWAQWISQMAGGFVVLGALHRFCALITFFYFFLTLILIRNKWRESGKGFWRFMFDPEGLMPGMNDLREIGGSFRWFFGGERPKYGHWTYWEKFDFLAVFWGIAVIGGSGLALWFPVQLGRILPGWWLNIATIIHSDEALLAAGFIFTIHFYNTHMRLKKFP</sequence>
<dbReference type="GO" id="GO:0016020">
    <property type="term" value="C:membrane"/>
    <property type="evidence" value="ECO:0007669"/>
    <property type="project" value="InterPro"/>
</dbReference>
<evidence type="ECO:0008006" key="3">
    <source>
        <dbReference type="Google" id="ProtNLM"/>
    </source>
</evidence>
<keyword evidence="1" id="KW-0812">Transmembrane</keyword>
<dbReference type="Gene3D" id="1.20.950.20">
    <property type="entry name" value="Transmembrane di-heme cytochromes, Chain C"/>
    <property type="match status" value="1"/>
</dbReference>
<organism evidence="2">
    <name type="scientific">hydrothermal vent metagenome</name>
    <dbReference type="NCBI Taxonomy" id="652676"/>
    <lineage>
        <taxon>unclassified sequences</taxon>
        <taxon>metagenomes</taxon>
        <taxon>ecological metagenomes</taxon>
    </lineage>
</organism>
<feature type="non-terminal residue" evidence="2">
    <location>
        <position position="202"/>
    </location>
</feature>
<feature type="transmembrane region" description="Helical" evidence="1">
    <location>
        <begin position="167"/>
        <end position="192"/>
    </location>
</feature>
<feature type="transmembrane region" description="Helical" evidence="1">
    <location>
        <begin position="20"/>
        <end position="40"/>
    </location>
</feature>
<evidence type="ECO:0000256" key="1">
    <source>
        <dbReference type="SAM" id="Phobius"/>
    </source>
</evidence>
<dbReference type="SUPFAM" id="SSF81342">
    <property type="entry name" value="Transmembrane di-heme cytochromes"/>
    <property type="match status" value="1"/>
</dbReference>
<keyword evidence="1" id="KW-0472">Membrane</keyword>
<keyword evidence="1" id="KW-1133">Transmembrane helix</keyword>
<dbReference type="AlphaFoldDB" id="A0A3B0V895"/>
<dbReference type="InterPro" id="IPR016174">
    <property type="entry name" value="Di-haem_cyt_TM"/>
</dbReference>
<feature type="transmembrane region" description="Helical" evidence="1">
    <location>
        <begin position="134"/>
        <end position="155"/>
    </location>
</feature>
<protein>
    <recommendedName>
        <fullName evidence="3">Cytochrome b561 bacterial/Ni-hydrogenase domain-containing protein</fullName>
    </recommendedName>
</protein>
<dbReference type="EMBL" id="UOEX01000196">
    <property type="protein sequence ID" value="VAW37070.1"/>
    <property type="molecule type" value="Genomic_DNA"/>
</dbReference>
<proteinExistence type="predicted"/>
<name>A0A3B0V895_9ZZZZ</name>
<feature type="transmembrane region" description="Helical" evidence="1">
    <location>
        <begin position="60"/>
        <end position="79"/>
    </location>
</feature>
<gene>
    <name evidence="2" type="ORF">MNBD_DELTA03-1826</name>
</gene>
<accession>A0A3B0V895</accession>
<evidence type="ECO:0000313" key="2">
    <source>
        <dbReference type="EMBL" id="VAW37070.1"/>
    </source>
</evidence>